<dbReference type="InterPro" id="IPR000719">
    <property type="entry name" value="Prot_kinase_dom"/>
</dbReference>
<sequence>MTLSECSSPSGRGVMQGHEPGYYYRFCSEESSPHIIAGGIHTGCSERSTEIDSLNCSLWAYKRSDDVPCYSNEARPSRKERSALALDTLKTAKTGTTASTSPQLVFSCPQHHSSSSSFSNPAPKQASLNLASISLRGLFHRLGTKVDDVHQSAMQSALDISTKNDANSINEQCESSSSGLVKESGRRLESRSGSSLILAKSRTWGTIPDHFEIPGFSIPVDGKGKSPLADATPPEVFTVDSCKLGDEFVDTSIIPGLRGKVIGKGVTATVKLMHGKGPGKPHYYAVKEFRRSRKESLQAYDRKIKLEFSIAKSLHHPNIVETVRLCSHAGRWSHVMEYCSQGDLFTIVQQRYLSFESELCLFKQLFQGVAYLHSIGIAHRDIKLENLLLTADSHLKITDFGCAKVFSEVHQDLQSYDGGRAEVFGKIRKCRPGVCGSLPYIAPEVLAEDRKIPLLLYVMVS</sequence>
<name>A0A8H3PGK5_9EURO</name>
<dbReference type="SMART" id="SM00220">
    <property type="entry name" value="S_TKc"/>
    <property type="match status" value="1"/>
</dbReference>
<keyword evidence="4" id="KW-0723">Serine/threonine-protein kinase</keyword>
<dbReference type="Gene3D" id="1.10.510.10">
    <property type="entry name" value="Transferase(Phosphotransferase) domain 1"/>
    <property type="match status" value="1"/>
</dbReference>
<dbReference type="PROSITE" id="PS50011">
    <property type="entry name" value="PROTEIN_KINASE_DOM"/>
    <property type="match status" value="1"/>
</dbReference>
<dbReference type="PANTHER" id="PTHR24346:SF76">
    <property type="entry name" value="NON-SPECIFIC SERINE_THREONINE PROTEIN KINASE"/>
    <property type="match status" value="1"/>
</dbReference>
<comment type="caution">
    <text evidence="6">The sequence shown here is derived from an EMBL/GenBank/DDBJ whole genome shotgun (WGS) entry which is preliminary data.</text>
</comment>
<evidence type="ECO:0000313" key="6">
    <source>
        <dbReference type="EMBL" id="GFF48901.1"/>
    </source>
</evidence>
<dbReference type="InterPro" id="IPR008271">
    <property type="entry name" value="Ser/Thr_kinase_AS"/>
</dbReference>
<organism evidence="6 7">
    <name type="scientific">Aspergillus udagawae</name>
    <dbReference type="NCBI Taxonomy" id="91492"/>
    <lineage>
        <taxon>Eukaryota</taxon>
        <taxon>Fungi</taxon>
        <taxon>Dikarya</taxon>
        <taxon>Ascomycota</taxon>
        <taxon>Pezizomycotina</taxon>
        <taxon>Eurotiomycetes</taxon>
        <taxon>Eurotiomycetidae</taxon>
        <taxon>Eurotiales</taxon>
        <taxon>Aspergillaceae</taxon>
        <taxon>Aspergillus</taxon>
        <taxon>Aspergillus subgen. Fumigati</taxon>
    </lineage>
</organism>
<protein>
    <submittedName>
        <fullName evidence="6">Serine/threonine-protein kinase HAL4/SAT4</fullName>
    </submittedName>
</protein>
<keyword evidence="2 3" id="KW-0067">ATP-binding</keyword>
<feature type="domain" description="Protein kinase" evidence="5">
    <location>
        <begin position="256"/>
        <end position="461"/>
    </location>
</feature>
<comment type="similarity">
    <text evidence="4">Belongs to the protein kinase superfamily.</text>
</comment>
<reference evidence="6 7" key="1">
    <citation type="submission" date="2020-01" db="EMBL/GenBank/DDBJ databases">
        <title>Draft genome sequence of Aspergillus udagawae IFM 46972.</title>
        <authorList>
            <person name="Takahashi H."/>
            <person name="Yaguchi T."/>
        </authorList>
    </citation>
    <scope>NUCLEOTIDE SEQUENCE [LARGE SCALE GENOMIC DNA]</scope>
    <source>
        <strain evidence="6 7">IFM 46972</strain>
    </source>
</reference>
<evidence type="ECO:0000256" key="2">
    <source>
        <dbReference type="ARBA" id="ARBA00022840"/>
    </source>
</evidence>
<dbReference type="InterPro" id="IPR011009">
    <property type="entry name" value="Kinase-like_dom_sf"/>
</dbReference>
<evidence type="ECO:0000256" key="1">
    <source>
        <dbReference type="ARBA" id="ARBA00022741"/>
    </source>
</evidence>
<evidence type="ECO:0000313" key="7">
    <source>
        <dbReference type="Proteomes" id="UP000465221"/>
    </source>
</evidence>
<evidence type="ECO:0000259" key="5">
    <source>
        <dbReference type="PROSITE" id="PS50011"/>
    </source>
</evidence>
<dbReference type="GO" id="GO:0035556">
    <property type="term" value="P:intracellular signal transduction"/>
    <property type="evidence" value="ECO:0007669"/>
    <property type="project" value="TreeGrafter"/>
</dbReference>
<dbReference type="PROSITE" id="PS00107">
    <property type="entry name" value="PROTEIN_KINASE_ATP"/>
    <property type="match status" value="1"/>
</dbReference>
<evidence type="ECO:0000256" key="3">
    <source>
        <dbReference type="PROSITE-ProRule" id="PRU10141"/>
    </source>
</evidence>
<feature type="binding site" evidence="3">
    <location>
        <position position="287"/>
    </location>
    <ligand>
        <name>ATP</name>
        <dbReference type="ChEBI" id="CHEBI:30616"/>
    </ligand>
</feature>
<dbReference type="SUPFAM" id="SSF56112">
    <property type="entry name" value="Protein kinase-like (PK-like)"/>
    <property type="match status" value="1"/>
</dbReference>
<gene>
    <name evidence="6" type="ORF">IFM46972_08670</name>
</gene>
<dbReference type="GO" id="GO:0000226">
    <property type="term" value="P:microtubule cytoskeleton organization"/>
    <property type="evidence" value="ECO:0007669"/>
    <property type="project" value="TreeGrafter"/>
</dbReference>
<keyword evidence="6" id="KW-0808">Transferase</keyword>
<keyword evidence="6" id="KW-0418">Kinase</keyword>
<dbReference type="PROSITE" id="PS00108">
    <property type="entry name" value="PROTEIN_KINASE_ST"/>
    <property type="match status" value="1"/>
</dbReference>
<dbReference type="GO" id="GO:0005737">
    <property type="term" value="C:cytoplasm"/>
    <property type="evidence" value="ECO:0007669"/>
    <property type="project" value="TreeGrafter"/>
</dbReference>
<dbReference type="PANTHER" id="PTHR24346">
    <property type="entry name" value="MAP/MICROTUBULE AFFINITY-REGULATING KINASE"/>
    <property type="match status" value="1"/>
</dbReference>
<evidence type="ECO:0000256" key="4">
    <source>
        <dbReference type="RuleBase" id="RU000304"/>
    </source>
</evidence>
<accession>A0A8H3PGK5</accession>
<dbReference type="Pfam" id="PF00069">
    <property type="entry name" value="Pkinase"/>
    <property type="match status" value="1"/>
</dbReference>
<keyword evidence="1 3" id="KW-0547">Nucleotide-binding</keyword>
<dbReference type="Proteomes" id="UP000465221">
    <property type="component" value="Unassembled WGS sequence"/>
</dbReference>
<proteinExistence type="inferred from homology"/>
<dbReference type="GO" id="GO:0005524">
    <property type="term" value="F:ATP binding"/>
    <property type="evidence" value="ECO:0007669"/>
    <property type="project" value="UniProtKB-UniRule"/>
</dbReference>
<dbReference type="AlphaFoldDB" id="A0A8H3PGK5"/>
<dbReference type="InterPro" id="IPR017441">
    <property type="entry name" value="Protein_kinase_ATP_BS"/>
</dbReference>
<dbReference type="EMBL" id="BLKC01000076">
    <property type="protein sequence ID" value="GFF48901.1"/>
    <property type="molecule type" value="Genomic_DNA"/>
</dbReference>
<dbReference type="GO" id="GO:0004674">
    <property type="term" value="F:protein serine/threonine kinase activity"/>
    <property type="evidence" value="ECO:0007669"/>
    <property type="project" value="UniProtKB-KW"/>
</dbReference>